<dbReference type="GO" id="GO:0016301">
    <property type="term" value="F:kinase activity"/>
    <property type="evidence" value="ECO:0007669"/>
    <property type="project" value="UniProtKB-KW"/>
</dbReference>
<dbReference type="AlphaFoldDB" id="A0A2T0RNK9"/>
<keyword evidence="2" id="KW-0418">Kinase</keyword>
<dbReference type="OrthoDB" id="9813438at2"/>
<proteinExistence type="predicted"/>
<accession>A0A2T0RNK9</accession>
<dbReference type="EMBL" id="PVTE01000044">
    <property type="protein sequence ID" value="PRY22731.1"/>
    <property type="molecule type" value="Genomic_DNA"/>
</dbReference>
<name>A0A2T0RNK9_9BACT</name>
<keyword evidence="3" id="KW-1185">Reference proteome</keyword>
<protein>
    <submittedName>
        <fullName evidence="2">Histidine kinase/DNA gyrase B/HSP90-like ATPase</fullName>
    </submittedName>
</protein>
<dbReference type="SUPFAM" id="SSF55874">
    <property type="entry name" value="ATPase domain of HSP90 chaperone/DNA topoisomerase II/histidine kinase"/>
    <property type="match status" value="1"/>
</dbReference>
<sequence length="619" mass="70485">MKNPNWLREELILALDLYFKLSFGQMDGRNPLVKSLSEELKALGLHQYIPDTVSFRSPNSVSLKLANFKSFDPGRSGTGMEGSGLLDRQVWNEFHTDRARLAVEAGRIRANKTRLPVERDVSSDGSATEPTDEYAAVDIDDETDPHEHSYPDPDAVLQSLRAFGYSLDTAVADLIDNSITAEATEIRITFGLDGVDSFLRIEDNGQGMSLAELRTAMRIGSISPLTTRSSSDLGRFGLGLKTASFSQCRRLTVKTRQESAVFTRVWDLDNVKDWVLGTYPVNSSSETNLGNVMSASGTIVLWEDLDRLIEIGDTTRDKENFYRKLEALKIHLGLIFHRYIEEGSLTIYVGTNPVAPFNPFDISDNFPSKELSASVYSLGTSRVEIQPYILPHESRLAQHEIKKLDIIRGWNEHQGIFLYRNRRLILDGTWLDLPFRKKENQRLVRIQVDIPNTADKEWHIDVKKAHAKVPDALRKQFMQICVDAIEEGKRVYSHRGSYVRRRDEDDQTFVWKARQQHGRRAYVINDKHPVYEAICQLLGSEARLFRDYIRIIAETLPVGMLINDFTDSKTVVETDVNGDKTILNDMYENTLHALTKAGMSREQALQELNRMEIFHTLNR</sequence>
<dbReference type="Gene3D" id="3.30.565.10">
    <property type="entry name" value="Histidine kinase-like ATPase, C-terminal domain"/>
    <property type="match status" value="1"/>
</dbReference>
<dbReference type="Proteomes" id="UP000238375">
    <property type="component" value="Unassembled WGS sequence"/>
</dbReference>
<organism evidence="2 3">
    <name type="scientific">Spirosoma oryzae</name>
    <dbReference type="NCBI Taxonomy" id="1469603"/>
    <lineage>
        <taxon>Bacteria</taxon>
        <taxon>Pseudomonadati</taxon>
        <taxon>Bacteroidota</taxon>
        <taxon>Cytophagia</taxon>
        <taxon>Cytophagales</taxon>
        <taxon>Cytophagaceae</taxon>
        <taxon>Spirosoma</taxon>
    </lineage>
</organism>
<reference evidence="2 3" key="1">
    <citation type="submission" date="2018-03" db="EMBL/GenBank/DDBJ databases">
        <title>Genomic Encyclopedia of Archaeal and Bacterial Type Strains, Phase II (KMG-II): from individual species to whole genera.</title>
        <authorList>
            <person name="Goeker M."/>
        </authorList>
    </citation>
    <scope>NUCLEOTIDE SEQUENCE [LARGE SCALE GENOMIC DNA]</scope>
    <source>
        <strain evidence="2 3">DSM 28354</strain>
    </source>
</reference>
<dbReference type="InterPro" id="IPR036890">
    <property type="entry name" value="HATPase_C_sf"/>
</dbReference>
<gene>
    <name evidence="2" type="ORF">CLV58_14411</name>
</gene>
<dbReference type="Pfam" id="PF13589">
    <property type="entry name" value="HATPase_c_3"/>
    <property type="match status" value="1"/>
</dbReference>
<dbReference type="RefSeq" id="WP_106140899.1">
    <property type="nucleotide sequence ID" value="NZ_PVTE01000044.1"/>
</dbReference>
<keyword evidence="2" id="KW-0808">Transferase</keyword>
<comment type="caution">
    <text evidence="2">The sequence shown here is derived from an EMBL/GenBank/DDBJ whole genome shotgun (WGS) entry which is preliminary data.</text>
</comment>
<evidence type="ECO:0000313" key="2">
    <source>
        <dbReference type="EMBL" id="PRY22731.1"/>
    </source>
</evidence>
<evidence type="ECO:0000256" key="1">
    <source>
        <dbReference type="SAM" id="MobiDB-lite"/>
    </source>
</evidence>
<feature type="region of interest" description="Disordered" evidence="1">
    <location>
        <begin position="116"/>
        <end position="135"/>
    </location>
</feature>
<evidence type="ECO:0000313" key="3">
    <source>
        <dbReference type="Proteomes" id="UP000238375"/>
    </source>
</evidence>